<gene>
    <name evidence="9" type="primary">fcl</name>
    <name evidence="11" type="ORF">FYJ44_04700</name>
</gene>
<keyword evidence="12" id="KW-1185">Reference proteome</keyword>
<evidence type="ECO:0000256" key="4">
    <source>
        <dbReference type="ARBA" id="ARBA00022857"/>
    </source>
</evidence>
<proteinExistence type="inferred from homology"/>
<feature type="binding site" evidence="9">
    <location>
        <position position="180"/>
    </location>
    <ligand>
        <name>NADP(+)</name>
        <dbReference type="ChEBI" id="CHEBI:58349"/>
    </ligand>
</feature>
<feature type="binding site" evidence="9">
    <location>
        <position position="203"/>
    </location>
    <ligand>
        <name>substrate</name>
    </ligand>
</feature>
<dbReference type="InterPro" id="IPR028614">
    <property type="entry name" value="GDP_fucose/colitose_synth"/>
</dbReference>
<comment type="similarity">
    <text evidence="2 9">Belongs to the NAD(P)-dependent epimerase/dehydratase family. Fucose synthase subfamily.</text>
</comment>
<feature type="binding site" evidence="9">
    <location>
        <position position="188"/>
    </location>
    <ligand>
        <name>substrate</name>
    </ligand>
</feature>
<dbReference type="GO" id="GO:0050577">
    <property type="term" value="F:GDP-L-fucose synthase activity"/>
    <property type="evidence" value="ECO:0007669"/>
    <property type="project" value="UniProtKB-UniRule"/>
</dbReference>
<feature type="active site" description="Proton donor/acceptor" evidence="9">
    <location>
        <position position="137"/>
    </location>
</feature>
<dbReference type="GO" id="GO:0016853">
    <property type="term" value="F:isomerase activity"/>
    <property type="evidence" value="ECO:0007669"/>
    <property type="project" value="UniProtKB-KW"/>
</dbReference>
<evidence type="ECO:0000256" key="5">
    <source>
        <dbReference type="ARBA" id="ARBA00023002"/>
    </source>
</evidence>
<comment type="caution">
    <text evidence="11">The sequence shown here is derived from an EMBL/GenBank/DDBJ whole genome shotgun (WGS) entry which is preliminary data.</text>
</comment>
<comment type="function">
    <text evidence="9">Catalyzes the two-step NADP-dependent conversion of GDP-4-dehydro-6-deoxy-D-mannose to GDP-fucose, involving an epimerase and a reductase reaction.</text>
</comment>
<feature type="binding site" evidence="9">
    <location>
        <position position="141"/>
    </location>
    <ligand>
        <name>NADP(+)</name>
        <dbReference type="ChEBI" id="CHEBI:58349"/>
    </ligand>
</feature>
<comment type="pathway">
    <text evidence="1 9">Nucleotide-sugar biosynthesis; GDP-L-fucose biosynthesis via de novo pathway; GDP-L-fucose from GDP-alpha-D-mannose: step 2/2.</text>
</comment>
<dbReference type="EMBL" id="VUMH01000003">
    <property type="protein sequence ID" value="MSS27359.1"/>
    <property type="molecule type" value="Genomic_DNA"/>
</dbReference>
<evidence type="ECO:0000256" key="3">
    <source>
        <dbReference type="ARBA" id="ARBA00012371"/>
    </source>
</evidence>
<dbReference type="Gene3D" id="3.90.25.10">
    <property type="entry name" value="UDP-galactose 4-epimerase, domain 1"/>
    <property type="match status" value="1"/>
</dbReference>
<evidence type="ECO:0000256" key="8">
    <source>
        <dbReference type="ARBA" id="ARBA00051935"/>
    </source>
</evidence>
<reference evidence="11 12" key="1">
    <citation type="submission" date="2019-09" db="EMBL/GenBank/DDBJ databases">
        <title>In-depth cultivation of the pig gut microbiome towards novel bacterial diversity and tailored functional studies.</title>
        <authorList>
            <person name="Wylensek D."/>
            <person name="Hitch T.C.A."/>
            <person name="Clavel T."/>
        </authorList>
    </citation>
    <scope>NUCLEOTIDE SEQUENCE [LARGE SCALE GENOMIC DNA]</scope>
    <source>
        <strain evidence="11 12">PG-178-WT-4</strain>
    </source>
</reference>
<organism evidence="11 12">
    <name type="scientific">Desulfovibrio porci</name>
    <dbReference type="NCBI Taxonomy" id="2605782"/>
    <lineage>
        <taxon>Bacteria</taxon>
        <taxon>Pseudomonadati</taxon>
        <taxon>Thermodesulfobacteriota</taxon>
        <taxon>Desulfovibrionia</taxon>
        <taxon>Desulfovibrionales</taxon>
        <taxon>Desulfovibrionaceae</taxon>
        <taxon>Desulfovibrio</taxon>
    </lineage>
</organism>
<dbReference type="GO" id="GO:0070401">
    <property type="term" value="F:NADP+ binding"/>
    <property type="evidence" value="ECO:0007669"/>
    <property type="project" value="UniProtKB-UniRule"/>
</dbReference>
<dbReference type="HAMAP" id="MF_00956">
    <property type="entry name" value="GDP_fucose_synth"/>
    <property type="match status" value="1"/>
</dbReference>
<evidence type="ECO:0000256" key="7">
    <source>
        <dbReference type="ARBA" id="ARBA00023268"/>
    </source>
</evidence>
<evidence type="ECO:0000256" key="9">
    <source>
        <dbReference type="HAMAP-Rule" id="MF_00956"/>
    </source>
</evidence>
<comment type="catalytic activity">
    <reaction evidence="8 9">
        <text>GDP-beta-L-fucose + NADP(+) = GDP-4-dehydro-alpha-D-rhamnose + NADPH + H(+)</text>
        <dbReference type="Rhea" id="RHEA:18885"/>
        <dbReference type="ChEBI" id="CHEBI:15378"/>
        <dbReference type="ChEBI" id="CHEBI:57273"/>
        <dbReference type="ChEBI" id="CHEBI:57783"/>
        <dbReference type="ChEBI" id="CHEBI:57964"/>
        <dbReference type="ChEBI" id="CHEBI:58349"/>
        <dbReference type="EC" id="1.1.1.271"/>
    </reaction>
</comment>
<evidence type="ECO:0000313" key="11">
    <source>
        <dbReference type="EMBL" id="MSS27359.1"/>
    </source>
</evidence>
<feature type="binding site" evidence="9">
    <location>
        <position position="210"/>
    </location>
    <ligand>
        <name>substrate</name>
    </ligand>
</feature>
<accession>A0A6L5XJS9</accession>
<sequence length="311" mass="34682">MRKDGLIYVAGHRGLAGGAICRALARAGYNNQLVRTHAELDLCDQVAARRFFAEYRPEYVILAAAKVGGIHANAAYPAEFMYQNLQIQNNVIDSAYRNGCKKLLFLGSSCIYPKLCPQPIKEEYLLTGPLEPTNDAYALAKISGIKMCQAYRRQYGFDAISAMPTNLYGPGDNYHLEDSHVIPALIRRFHEARTAGAEKVTIWGSGTALREFLHVDDMAEACVFLLEKYSDFEHVNVGSQKELTILDVARLVARITDFEGEISTDPAKPDGTPRKLMDSGKILAMGWRPRISLEDGLRETFQDFLQTRARA</sequence>
<dbReference type="Pfam" id="PF01370">
    <property type="entry name" value="Epimerase"/>
    <property type="match status" value="1"/>
</dbReference>
<feature type="domain" description="NAD-dependent epimerase/dehydratase" evidence="10">
    <location>
        <begin position="7"/>
        <end position="238"/>
    </location>
</feature>
<dbReference type="CDD" id="cd05239">
    <property type="entry name" value="GDP_FS_SDR_e"/>
    <property type="match status" value="1"/>
</dbReference>
<evidence type="ECO:0000313" key="12">
    <source>
        <dbReference type="Proteomes" id="UP000477488"/>
    </source>
</evidence>
<protein>
    <recommendedName>
        <fullName evidence="3 9">GDP-L-fucose synthase</fullName>
        <ecNumber evidence="3 9">1.1.1.271</ecNumber>
    </recommendedName>
    <alternativeName>
        <fullName evidence="9">GDP-4-keto-6-deoxy-D-mannose-3,5-epimerase-4-reductase</fullName>
    </alternativeName>
</protein>
<evidence type="ECO:0000256" key="6">
    <source>
        <dbReference type="ARBA" id="ARBA00023235"/>
    </source>
</evidence>
<dbReference type="PANTHER" id="PTHR43238:SF1">
    <property type="entry name" value="GDP-L-FUCOSE SYNTHASE"/>
    <property type="match status" value="1"/>
</dbReference>
<dbReference type="EC" id="1.1.1.271" evidence="3 9"/>
<dbReference type="RefSeq" id="WP_154509626.1">
    <property type="nucleotide sequence ID" value="NZ_JAXELC010000003.1"/>
</dbReference>
<name>A0A6L5XJS9_9BACT</name>
<dbReference type="SUPFAM" id="SSF51735">
    <property type="entry name" value="NAD(P)-binding Rossmann-fold domains"/>
    <property type="match status" value="1"/>
</dbReference>
<dbReference type="GO" id="GO:0042351">
    <property type="term" value="P:'de novo' GDP-L-fucose biosynthetic process"/>
    <property type="evidence" value="ECO:0007669"/>
    <property type="project" value="UniProtKB-UniRule"/>
</dbReference>
<feature type="site" description="Important for catalytic activity" evidence="9">
    <location>
        <position position="108"/>
    </location>
</feature>
<dbReference type="UniPathway" id="UPA00128">
    <property type="reaction ID" value="UER00191"/>
</dbReference>
<feature type="binding site" evidence="9">
    <location>
        <begin position="106"/>
        <end position="109"/>
    </location>
    <ligand>
        <name>NADP(+)</name>
        <dbReference type="ChEBI" id="CHEBI:58349"/>
    </ligand>
</feature>
<dbReference type="InterPro" id="IPR036291">
    <property type="entry name" value="NAD(P)-bd_dom_sf"/>
</dbReference>
<feature type="binding site" evidence="9">
    <location>
        <begin position="11"/>
        <end position="17"/>
    </location>
    <ligand>
        <name>NADP(+)</name>
        <dbReference type="ChEBI" id="CHEBI:58349"/>
    </ligand>
</feature>
<evidence type="ECO:0000259" key="10">
    <source>
        <dbReference type="Pfam" id="PF01370"/>
    </source>
</evidence>
<dbReference type="Gene3D" id="3.40.50.720">
    <property type="entry name" value="NAD(P)-binding Rossmann-like Domain"/>
    <property type="match status" value="1"/>
</dbReference>
<dbReference type="InterPro" id="IPR001509">
    <property type="entry name" value="Epimerase_deHydtase"/>
</dbReference>
<keyword evidence="5 9" id="KW-0560">Oxidoreductase</keyword>
<dbReference type="FunFam" id="3.40.50.720:FF:000101">
    <property type="entry name" value="GDP-L-fucose synthase"/>
    <property type="match status" value="1"/>
</dbReference>
<evidence type="ECO:0000256" key="1">
    <source>
        <dbReference type="ARBA" id="ARBA00004883"/>
    </source>
</evidence>
<dbReference type="Proteomes" id="UP000477488">
    <property type="component" value="Unassembled WGS sequence"/>
</dbReference>
<dbReference type="PANTHER" id="PTHR43238">
    <property type="entry name" value="GDP-L-FUCOSE SYNTHASE"/>
    <property type="match status" value="1"/>
</dbReference>
<feature type="binding site" evidence="9">
    <location>
        <position position="270"/>
    </location>
    <ligand>
        <name>substrate</name>
    </ligand>
</feature>
<dbReference type="AlphaFoldDB" id="A0A6L5XJS9"/>
<feature type="binding site" evidence="9">
    <location>
        <begin position="164"/>
        <end position="167"/>
    </location>
    <ligand>
        <name>NADP(+)</name>
        <dbReference type="ChEBI" id="CHEBI:58349"/>
    </ligand>
</feature>
<keyword evidence="6 9" id="KW-0413">Isomerase</keyword>
<evidence type="ECO:0000256" key="2">
    <source>
        <dbReference type="ARBA" id="ARBA00005959"/>
    </source>
</evidence>
<feature type="site" description="Important for catalytic activity" evidence="9">
    <location>
        <position position="110"/>
    </location>
</feature>
<keyword evidence="4 9" id="KW-0521">NADP</keyword>
<keyword evidence="7 9" id="KW-0511">Multifunctional enzyme</keyword>